<evidence type="ECO:0000313" key="1">
    <source>
        <dbReference type="EMBL" id="CEG49595.1"/>
    </source>
</evidence>
<dbReference type="EMBL" id="CCYD01003090">
    <property type="protein sequence ID" value="CEG49595.1"/>
    <property type="molecule type" value="Genomic_DNA"/>
</dbReference>
<keyword evidence="2" id="KW-1185">Reference proteome</keyword>
<proteinExistence type="predicted"/>
<accession>A0A0N7L8D8</accession>
<dbReference type="AlphaFoldDB" id="A0A0N7L8D8"/>
<organism evidence="1 2">
    <name type="scientific">Plasmopara halstedii</name>
    <name type="common">Downy mildew of sunflower</name>
    <dbReference type="NCBI Taxonomy" id="4781"/>
    <lineage>
        <taxon>Eukaryota</taxon>
        <taxon>Sar</taxon>
        <taxon>Stramenopiles</taxon>
        <taxon>Oomycota</taxon>
        <taxon>Peronosporomycetes</taxon>
        <taxon>Peronosporales</taxon>
        <taxon>Peronosporaceae</taxon>
        <taxon>Plasmopara</taxon>
    </lineage>
</organism>
<name>A0A0N7L8D8_PLAHL</name>
<sequence length="79" mass="8822">MYIDANYGSDIAARRYTTSGLVLLGGLPIIHKSKNHGERHTLAAMVMTRCVRHQSHAKYTNFAQDEAKCGDVDRADMKN</sequence>
<dbReference type="GeneID" id="36402406"/>
<protein>
    <submittedName>
        <fullName evidence="1">Uncharacterized protein</fullName>
    </submittedName>
</protein>
<reference evidence="2" key="1">
    <citation type="submission" date="2014-09" db="EMBL/GenBank/DDBJ databases">
        <authorList>
            <person name="Sharma Rahul"/>
            <person name="Thines Marco"/>
        </authorList>
    </citation>
    <scope>NUCLEOTIDE SEQUENCE [LARGE SCALE GENOMIC DNA]</scope>
</reference>
<dbReference type="RefSeq" id="XP_024585964.1">
    <property type="nucleotide sequence ID" value="XM_024720802.1"/>
</dbReference>
<dbReference type="Proteomes" id="UP000054928">
    <property type="component" value="Unassembled WGS sequence"/>
</dbReference>
<evidence type="ECO:0000313" key="2">
    <source>
        <dbReference type="Proteomes" id="UP000054928"/>
    </source>
</evidence>